<evidence type="ECO:0000313" key="3">
    <source>
        <dbReference type="Proteomes" id="UP001434337"/>
    </source>
</evidence>
<evidence type="ECO:0000259" key="1">
    <source>
        <dbReference type="PROSITE" id="PS51186"/>
    </source>
</evidence>
<sequence length="191" mass="20334">MPTQPALTELTHDGVAAYVHAHLVLLETTYAHLVGPDFAALRWAERDERVAGVRADVAEAADARAAGRAPLRRHLVATNAHGTVVGVACVASEVGAWEQPHLGDAWVPPATPLNLAHLYLMPGTHGTGLAQRLLDAALPGGAAAHLWVMTDNARAVAFYTRHGFVTELGPVSSGETWGRIPMVRMTRPQLV</sequence>
<dbReference type="Pfam" id="PF13508">
    <property type="entry name" value="Acetyltransf_7"/>
    <property type="match status" value="1"/>
</dbReference>
<accession>A0ABZ3C664</accession>
<dbReference type="PROSITE" id="PS51186">
    <property type="entry name" value="GNAT"/>
    <property type="match status" value="1"/>
</dbReference>
<keyword evidence="3" id="KW-1185">Reference proteome</keyword>
<dbReference type="SUPFAM" id="SSF55729">
    <property type="entry name" value="Acyl-CoA N-acyltransferases (Nat)"/>
    <property type="match status" value="1"/>
</dbReference>
<dbReference type="InterPro" id="IPR000182">
    <property type="entry name" value="GNAT_dom"/>
</dbReference>
<dbReference type="InterPro" id="IPR016181">
    <property type="entry name" value="Acyl_CoA_acyltransferase"/>
</dbReference>
<name>A0ABZ3C664_9ACTN</name>
<dbReference type="EMBL" id="CP115965">
    <property type="protein sequence ID" value="WZW98121.1"/>
    <property type="molecule type" value="Genomic_DNA"/>
</dbReference>
<dbReference type="Proteomes" id="UP001434337">
    <property type="component" value="Chromosome"/>
</dbReference>
<evidence type="ECO:0000313" key="2">
    <source>
        <dbReference type="EMBL" id="WZW98121.1"/>
    </source>
</evidence>
<feature type="domain" description="N-acetyltransferase" evidence="1">
    <location>
        <begin position="36"/>
        <end position="190"/>
    </location>
</feature>
<dbReference type="RefSeq" id="WP_342372249.1">
    <property type="nucleotide sequence ID" value="NZ_CP115965.1"/>
</dbReference>
<reference evidence="2 3" key="1">
    <citation type="journal article" date="2023" name="Environ Microbiome">
        <title>A coral-associated actinobacterium mitigates coral bleaching under heat stress.</title>
        <authorList>
            <person name="Li J."/>
            <person name="Zou Y."/>
            <person name="Li Q."/>
            <person name="Zhang J."/>
            <person name="Bourne D.G."/>
            <person name="Lyu Y."/>
            <person name="Liu C."/>
            <person name="Zhang S."/>
        </authorList>
    </citation>
    <scope>NUCLEOTIDE SEQUENCE [LARGE SCALE GENOMIC DNA]</scope>
    <source>
        <strain evidence="2 3">SCSIO 13291</strain>
    </source>
</reference>
<organism evidence="2 3">
    <name type="scientific">Propioniciclava soli</name>
    <dbReference type="NCBI Taxonomy" id="2775081"/>
    <lineage>
        <taxon>Bacteria</taxon>
        <taxon>Bacillati</taxon>
        <taxon>Actinomycetota</taxon>
        <taxon>Actinomycetes</taxon>
        <taxon>Propionibacteriales</taxon>
        <taxon>Propionibacteriaceae</taxon>
        <taxon>Propioniciclava</taxon>
    </lineage>
</organism>
<gene>
    <name evidence="2" type="ORF">PCC79_14690</name>
</gene>
<dbReference type="Gene3D" id="3.40.630.30">
    <property type="match status" value="1"/>
</dbReference>
<proteinExistence type="predicted"/>
<protein>
    <submittedName>
        <fullName evidence="2">GNAT family N-acetyltransferase</fullName>
    </submittedName>
</protein>